<feature type="region of interest" description="Disordered" evidence="3">
    <location>
        <begin position="104"/>
        <end position="143"/>
    </location>
</feature>
<name>A0A2S8HYU7_BURCE</name>
<gene>
    <name evidence="4" type="ORF">C5615_37575</name>
</gene>
<dbReference type="InterPro" id="IPR012340">
    <property type="entry name" value="NA-bd_OB-fold"/>
</dbReference>
<dbReference type="GO" id="GO:0003697">
    <property type="term" value="F:single-stranded DNA binding"/>
    <property type="evidence" value="ECO:0007669"/>
    <property type="project" value="InterPro"/>
</dbReference>
<dbReference type="EMBL" id="PUIQ01000109">
    <property type="protein sequence ID" value="PQP07608.1"/>
    <property type="molecule type" value="Genomic_DNA"/>
</dbReference>
<dbReference type="InterPro" id="IPR000424">
    <property type="entry name" value="Primosome_PriB/ssb"/>
</dbReference>
<dbReference type="Pfam" id="PF00436">
    <property type="entry name" value="SSB"/>
    <property type="match status" value="1"/>
</dbReference>
<dbReference type="Proteomes" id="UP000238206">
    <property type="component" value="Unassembled WGS sequence"/>
</dbReference>
<reference evidence="4 5" key="1">
    <citation type="submission" date="2018-02" db="EMBL/GenBank/DDBJ databases">
        <title>Draft genome sequencing of Burkholderia cepacia Y14-15.</title>
        <authorList>
            <person name="Zheng B.-X."/>
        </authorList>
    </citation>
    <scope>NUCLEOTIDE SEQUENCE [LARGE SCALE GENOMIC DNA]</scope>
    <source>
        <strain evidence="4 5">Y14-15</strain>
    </source>
</reference>
<feature type="compositionally biased region" description="Basic and acidic residues" evidence="3">
    <location>
        <begin position="106"/>
        <end position="117"/>
    </location>
</feature>
<evidence type="ECO:0000313" key="5">
    <source>
        <dbReference type="Proteomes" id="UP000238206"/>
    </source>
</evidence>
<dbReference type="RefSeq" id="WP_105393873.1">
    <property type="nucleotide sequence ID" value="NZ_PUIQ01000109.1"/>
</dbReference>
<evidence type="ECO:0000256" key="3">
    <source>
        <dbReference type="SAM" id="MobiDB-lite"/>
    </source>
</evidence>
<protein>
    <recommendedName>
        <fullName evidence="6">Single-stranded DNA-binding protein</fullName>
    </recommendedName>
</protein>
<comment type="caution">
    <text evidence="4">The sequence shown here is derived from an EMBL/GenBank/DDBJ whole genome shotgun (WGS) entry which is preliminary data.</text>
</comment>
<evidence type="ECO:0000313" key="4">
    <source>
        <dbReference type="EMBL" id="PQP07608.1"/>
    </source>
</evidence>
<dbReference type="Gene3D" id="2.40.50.140">
    <property type="entry name" value="Nucleic acid-binding proteins"/>
    <property type="match status" value="1"/>
</dbReference>
<accession>A0A2S8HYU7</accession>
<dbReference type="AlphaFoldDB" id="A0A2S8HYU7"/>
<dbReference type="PROSITE" id="PS50935">
    <property type="entry name" value="SSB"/>
    <property type="match status" value="1"/>
</dbReference>
<evidence type="ECO:0000256" key="1">
    <source>
        <dbReference type="ARBA" id="ARBA00023125"/>
    </source>
</evidence>
<proteinExistence type="predicted"/>
<sequence length="143" mass="15207">MIDGLIAGKLYGKPVERMGASGRPFVTAKVRAAVNDGEALFVNVIAFSDDAKAAMLALDDGDSVTLAGTLTPKVWTDRNGNAQPALDMVAHAVLTAYHVKRKRAAVRGENDPDERGNGRRAMNGSRQAAEFYGGEASDMQDDL</sequence>
<evidence type="ECO:0000256" key="2">
    <source>
        <dbReference type="PROSITE-ProRule" id="PRU00252"/>
    </source>
</evidence>
<dbReference type="SUPFAM" id="SSF50249">
    <property type="entry name" value="Nucleic acid-binding proteins"/>
    <property type="match status" value="1"/>
</dbReference>
<organism evidence="4 5">
    <name type="scientific">Burkholderia cepacia</name>
    <name type="common">Pseudomonas cepacia</name>
    <dbReference type="NCBI Taxonomy" id="292"/>
    <lineage>
        <taxon>Bacteria</taxon>
        <taxon>Pseudomonadati</taxon>
        <taxon>Pseudomonadota</taxon>
        <taxon>Betaproteobacteria</taxon>
        <taxon>Burkholderiales</taxon>
        <taxon>Burkholderiaceae</taxon>
        <taxon>Burkholderia</taxon>
        <taxon>Burkholderia cepacia complex</taxon>
    </lineage>
</organism>
<evidence type="ECO:0008006" key="6">
    <source>
        <dbReference type="Google" id="ProtNLM"/>
    </source>
</evidence>
<keyword evidence="1 2" id="KW-0238">DNA-binding</keyword>